<proteinExistence type="predicted"/>
<keyword evidence="2" id="KW-1185">Reference proteome</keyword>
<reference evidence="1" key="1">
    <citation type="submission" date="2022-07" db="EMBL/GenBank/DDBJ databases">
        <title>Fungi with potential for degradation of polypropylene.</title>
        <authorList>
            <person name="Gostincar C."/>
        </authorList>
    </citation>
    <scope>NUCLEOTIDE SEQUENCE</scope>
    <source>
        <strain evidence="1">EXF-13287</strain>
    </source>
</reference>
<sequence length="93" mass="10617">MDEGAPALVFRYELEEELRAALSAVYRLGVSLDNANLVNCHLVDGKVFIVDHEQDEDLEDEDRVRLDEIVEGKANHMMRMHWEIHKPKGSLSG</sequence>
<dbReference type="EMBL" id="JANBVN010000199">
    <property type="protein sequence ID" value="KAJ9133606.1"/>
    <property type="molecule type" value="Genomic_DNA"/>
</dbReference>
<evidence type="ECO:0000313" key="1">
    <source>
        <dbReference type="EMBL" id="KAJ9133606.1"/>
    </source>
</evidence>
<dbReference type="Proteomes" id="UP001174691">
    <property type="component" value="Unassembled WGS sequence"/>
</dbReference>
<gene>
    <name evidence="1" type="ORF">NKR19_g9001</name>
</gene>
<comment type="caution">
    <text evidence="1">The sequence shown here is derived from an EMBL/GenBank/DDBJ whole genome shotgun (WGS) entry which is preliminary data.</text>
</comment>
<organism evidence="1 2">
    <name type="scientific">Coniochaeta hoffmannii</name>
    <dbReference type="NCBI Taxonomy" id="91930"/>
    <lineage>
        <taxon>Eukaryota</taxon>
        <taxon>Fungi</taxon>
        <taxon>Dikarya</taxon>
        <taxon>Ascomycota</taxon>
        <taxon>Pezizomycotina</taxon>
        <taxon>Sordariomycetes</taxon>
        <taxon>Sordariomycetidae</taxon>
        <taxon>Coniochaetales</taxon>
        <taxon>Coniochaetaceae</taxon>
        <taxon>Coniochaeta</taxon>
    </lineage>
</organism>
<protein>
    <submittedName>
        <fullName evidence="1">Uncharacterized protein</fullName>
    </submittedName>
</protein>
<accession>A0AA38RE14</accession>
<name>A0AA38RE14_9PEZI</name>
<dbReference type="AlphaFoldDB" id="A0AA38RE14"/>
<evidence type="ECO:0000313" key="2">
    <source>
        <dbReference type="Proteomes" id="UP001174691"/>
    </source>
</evidence>